<dbReference type="RefSeq" id="WP_179213559.1">
    <property type="nucleotide sequence ID" value="NZ_FZNQ01000002.1"/>
</dbReference>
<reference evidence="1 2" key="1">
    <citation type="submission" date="2017-06" db="EMBL/GenBank/DDBJ databases">
        <authorList>
            <person name="Kim H.J."/>
            <person name="Triplett B.A."/>
        </authorList>
    </citation>
    <scope>NUCLEOTIDE SEQUENCE [LARGE SCALE GENOMIC DNA]</scope>
    <source>
        <strain evidence="1 2">DSM 8800</strain>
    </source>
</reference>
<dbReference type="OrthoDB" id="284643at2157"/>
<evidence type="ECO:0000313" key="2">
    <source>
        <dbReference type="Proteomes" id="UP000198397"/>
    </source>
</evidence>
<gene>
    <name evidence="1" type="ORF">SAMN06264855_10212</name>
</gene>
<keyword evidence="2" id="KW-1185">Reference proteome</keyword>
<sequence length="50" mass="5842">MVQADTHHRYHVVCRECRTEKVFESAAAAESFTRRHAEATEHIVVYEPIE</sequence>
<dbReference type="Proteomes" id="UP000198397">
    <property type="component" value="Unassembled WGS sequence"/>
</dbReference>
<evidence type="ECO:0000313" key="1">
    <source>
        <dbReference type="EMBL" id="SNR30004.1"/>
    </source>
</evidence>
<accession>A0A238V7C7</accession>
<name>A0A238V7C7_HALVU</name>
<organism evidence="1 2">
    <name type="scientific">Halorubrum vacuolatum</name>
    <name type="common">Natronobacterium vacuolatum</name>
    <dbReference type="NCBI Taxonomy" id="63740"/>
    <lineage>
        <taxon>Archaea</taxon>
        <taxon>Methanobacteriati</taxon>
        <taxon>Methanobacteriota</taxon>
        <taxon>Stenosarchaea group</taxon>
        <taxon>Halobacteria</taxon>
        <taxon>Halobacteriales</taxon>
        <taxon>Haloferacaceae</taxon>
        <taxon>Halorubrum</taxon>
    </lineage>
</organism>
<dbReference type="AlphaFoldDB" id="A0A238V7C7"/>
<protein>
    <submittedName>
        <fullName evidence="1">Uncharacterized protein</fullName>
    </submittedName>
</protein>
<dbReference type="EMBL" id="FZNQ01000002">
    <property type="protein sequence ID" value="SNR30004.1"/>
    <property type="molecule type" value="Genomic_DNA"/>
</dbReference>
<proteinExistence type="predicted"/>